<dbReference type="AlphaFoldDB" id="A0A146K2F6"/>
<dbReference type="Gene3D" id="3.15.10.10">
    <property type="entry name" value="Bactericidal permeability-increasing protein, domain 1"/>
    <property type="match status" value="1"/>
</dbReference>
<feature type="non-terminal residue" evidence="1">
    <location>
        <position position="1"/>
    </location>
</feature>
<evidence type="ECO:0000313" key="1">
    <source>
        <dbReference type="EMBL" id="JAP91063.1"/>
    </source>
</evidence>
<sequence>ISFTCKRANYTLKSILSEDDALCTVQIPTKGLQKFMNINQKFIEQYLQKLTIPDFEMNAGMFLLSFNDLYLKNIVMPQTKLRLNDGQAQIEIEPIALEFVFEFQLQQQAYPYISDKGSGLIYFEFQGGIEVKSFFDAECPFHVQIKSLASTFEINELKLQLTGAFNFLYDAFLGLFTNIIKELLNKNINKLIVQQAIDMLNNVLIGSPLLSPSDSPESQYFSDNRYIDVIVQTDFLIVPMTCQVQVFQNQQFNKWLDTHKIERNKIFSNFEMQYFIQKDVFTTSLQGYKQFCDMRFANVEIQIDSFVRTGLVVMARSQDFNATLLMTPKLMIKYLHPNQNDTRFQLRFQKVLNCVGQCSNIQYLGEDIEQKQKFSVIGINTSNSINSDDCVEIYVNENYYHVGCTLTND</sequence>
<organism evidence="1">
    <name type="scientific">Trepomonas sp. PC1</name>
    <dbReference type="NCBI Taxonomy" id="1076344"/>
    <lineage>
        <taxon>Eukaryota</taxon>
        <taxon>Metamonada</taxon>
        <taxon>Diplomonadida</taxon>
        <taxon>Hexamitidae</taxon>
        <taxon>Hexamitinae</taxon>
        <taxon>Trepomonas</taxon>
    </lineage>
</organism>
<dbReference type="GO" id="GO:0008289">
    <property type="term" value="F:lipid binding"/>
    <property type="evidence" value="ECO:0007669"/>
    <property type="project" value="InterPro"/>
</dbReference>
<accession>A0A146K2F6</accession>
<dbReference type="InterPro" id="IPR017943">
    <property type="entry name" value="Bactericidal_perm-incr_a/b_dom"/>
</dbReference>
<name>A0A146K2F6_9EUKA</name>
<reference evidence="1" key="1">
    <citation type="submission" date="2015-07" db="EMBL/GenBank/DDBJ databases">
        <title>Adaptation to a free-living lifestyle via gene acquisitions in the diplomonad Trepomonas sp. PC1.</title>
        <authorList>
            <person name="Xu F."/>
            <person name="Jerlstrom-Hultqvist J."/>
            <person name="Kolisko M."/>
            <person name="Simpson A.G.B."/>
            <person name="Roger A.J."/>
            <person name="Svard S.G."/>
            <person name="Andersson J.O."/>
        </authorList>
    </citation>
    <scope>NUCLEOTIDE SEQUENCE</scope>
    <source>
        <strain evidence="1">PC1</strain>
    </source>
</reference>
<protein>
    <submittedName>
        <fullName evidence="1">BPI-like protein</fullName>
    </submittedName>
</protein>
<proteinExistence type="predicted"/>
<dbReference type="EMBL" id="GDID01005543">
    <property type="protein sequence ID" value="JAP91063.1"/>
    <property type="molecule type" value="Transcribed_RNA"/>
</dbReference>
<dbReference type="SUPFAM" id="SSF55394">
    <property type="entry name" value="Bactericidal permeability-increasing protein, BPI"/>
    <property type="match status" value="1"/>
</dbReference>
<gene>
    <name evidence="1" type="ORF">TPC1_17432</name>
</gene>